<proteinExistence type="predicted"/>
<sequence length="470" mass="50170">MTPMKPPGFGVYGYRRVLVIVSIATLLLAALVTTTRDDHGSTIAALPGATAQPSIPGGGSGGSGGDGGGPPFPMQPPAMPDAPAPYNGGSYPAPYQGNGIDINNPAEQPAQAPQQQSNSQQSNSQQLQPANGQQPPDYDQPLQQPSQQPQPSQQSEQQPAEQEQQQEPSSDQEQRKQNDCEPNPIFGPQDYSNLTPEQLEQELKEQQDAYDKLEPEARRLIAGIRKRMKNGDFGPEIRDEINRIESGIYGNGGTYITWDVDHIIPLRALVKLPQFRRLPLEDQVAIADMLANLYPNPSVFNRSRKDKLPSQWTTVKGEPVPDDVSGDWCKKEKDATQAVLDEVAQRQRDTRTAPKPSPTNQDPQRQQHPTAPPSQAPNQAPSQAPAEPATPAPPSSPDHTAVPRIPNSPRTSPPETSAPRPAPPASDPFEVPIIASTPIGDPVGALAGIGALVVGGVLGLAALVAQGAQA</sequence>
<keyword evidence="4" id="KW-1185">Reference proteome</keyword>
<protein>
    <submittedName>
        <fullName evidence="3">Uncharacterized protein</fullName>
    </submittedName>
</protein>
<keyword evidence="2" id="KW-0472">Membrane</keyword>
<feature type="region of interest" description="Disordered" evidence="1">
    <location>
        <begin position="344"/>
        <end position="429"/>
    </location>
</feature>
<evidence type="ECO:0000256" key="2">
    <source>
        <dbReference type="SAM" id="Phobius"/>
    </source>
</evidence>
<feature type="region of interest" description="Disordered" evidence="1">
    <location>
        <begin position="43"/>
        <end position="192"/>
    </location>
</feature>
<dbReference type="Proteomes" id="UP000309231">
    <property type="component" value="Chromosome"/>
</dbReference>
<dbReference type="RefSeq" id="WP_138158616.1">
    <property type="nucleotide sequence ID" value="NZ_ANBS01000055.1"/>
</dbReference>
<evidence type="ECO:0000256" key="1">
    <source>
        <dbReference type="SAM" id="MobiDB-lite"/>
    </source>
</evidence>
<feature type="compositionally biased region" description="Pro residues" evidence="1">
    <location>
        <begin position="70"/>
        <end position="83"/>
    </location>
</feature>
<reference evidence="3 4" key="1">
    <citation type="journal article" date="2019" name="BMC Evol. Biol.">
        <title>Comparative genomics of Mycobacterium mucogenicum and Mycobacterium neoaurum clade members emphasizing tRNA and non-coding RNA.</title>
        <authorList>
            <person name="Behra P.R.K."/>
            <person name="Pettersson B.M.F."/>
            <person name="Das S."/>
            <person name="Dasgupta S."/>
            <person name="Kirsebom L.A."/>
        </authorList>
    </citation>
    <scope>NUCLEOTIDE SEQUENCE [LARGE SCALE GENOMIC DNA]</scope>
    <source>
        <strain evidence="3 4">DSM 44124</strain>
    </source>
</reference>
<feature type="compositionally biased region" description="Low complexity" evidence="1">
    <location>
        <begin position="408"/>
        <end position="419"/>
    </location>
</feature>
<evidence type="ECO:0000313" key="4">
    <source>
        <dbReference type="Proteomes" id="UP000309231"/>
    </source>
</evidence>
<feature type="compositionally biased region" description="Low complexity" evidence="1">
    <location>
        <begin position="103"/>
        <end position="171"/>
    </location>
</feature>
<dbReference type="EMBL" id="CP062008">
    <property type="protein sequence ID" value="QPG69141.1"/>
    <property type="molecule type" value="Genomic_DNA"/>
</dbReference>
<name>A0A8E4W1Y5_MYCMU</name>
<feature type="transmembrane region" description="Helical" evidence="2">
    <location>
        <begin position="443"/>
        <end position="465"/>
    </location>
</feature>
<organism evidence="3 4">
    <name type="scientific">Mycolicibacterium mucogenicum DSM 44124</name>
    <dbReference type="NCBI Taxonomy" id="1226753"/>
    <lineage>
        <taxon>Bacteria</taxon>
        <taxon>Bacillati</taxon>
        <taxon>Actinomycetota</taxon>
        <taxon>Actinomycetes</taxon>
        <taxon>Mycobacteriales</taxon>
        <taxon>Mycobacteriaceae</taxon>
        <taxon>Mycolicibacterium</taxon>
    </lineage>
</organism>
<gene>
    <name evidence="3" type="ORF">C1S78_027790</name>
</gene>
<dbReference type="AlphaFoldDB" id="A0A8E4W1Y5"/>
<feature type="compositionally biased region" description="Polar residues" evidence="1">
    <location>
        <begin position="358"/>
        <end position="368"/>
    </location>
</feature>
<accession>A0A8E4W1Y5</accession>
<feature type="compositionally biased region" description="Gly residues" evidence="1">
    <location>
        <begin position="56"/>
        <end position="69"/>
    </location>
</feature>
<reference evidence="3 4" key="2">
    <citation type="journal article" date="2019" name="Sci. Rep.">
        <title>Insight into the biology of Mycobacterium mucogenicum and Mycobacterium neoaurum clade members.</title>
        <authorList>
            <person name="Behra P.R.K."/>
            <person name="Pettersson B.M.F."/>
            <person name="Ramesh M."/>
            <person name="Dasgupta S."/>
            <person name="Kirsebom L.A."/>
        </authorList>
    </citation>
    <scope>NUCLEOTIDE SEQUENCE [LARGE SCALE GENOMIC DNA]</scope>
    <source>
        <strain evidence="3 4">DSM 44124</strain>
    </source>
</reference>
<evidence type="ECO:0000313" key="3">
    <source>
        <dbReference type="EMBL" id="QPG69141.1"/>
    </source>
</evidence>
<feature type="region of interest" description="Disordered" evidence="1">
    <location>
        <begin position="299"/>
        <end position="328"/>
    </location>
</feature>
<dbReference type="KEGG" id="mmuc:C1S78_027790"/>
<feature type="compositionally biased region" description="Low complexity" evidence="1">
    <location>
        <begin position="376"/>
        <end position="387"/>
    </location>
</feature>
<keyword evidence="2" id="KW-0812">Transmembrane</keyword>
<keyword evidence="2" id="KW-1133">Transmembrane helix</keyword>